<reference evidence="1 2" key="1">
    <citation type="submission" date="2016-12" db="EMBL/GenBank/DDBJ databases">
        <title>Study of bacterial adaptation to deep sea.</title>
        <authorList>
            <person name="Song J."/>
            <person name="Yoshizawa S."/>
            <person name="Kogure K."/>
        </authorList>
    </citation>
    <scope>NUCLEOTIDE SEQUENCE [LARGE SCALE GENOMIC DNA]</scope>
    <source>
        <strain evidence="1 2">SAORIC-165</strain>
    </source>
</reference>
<organism evidence="1 2">
    <name type="scientific">Rubritalea profundi</name>
    <dbReference type="NCBI Taxonomy" id="1658618"/>
    <lineage>
        <taxon>Bacteria</taxon>
        <taxon>Pseudomonadati</taxon>
        <taxon>Verrucomicrobiota</taxon>
        <taxon>Verrucomicrobiia</taxon>
        <taxon>Verrucomicrobiales</taxon>
        <taxon>Rubritaleaceae</taxon>
        <taxon>Rubritalea</taxon>
    </lineage>
</organism>
<evidence type="ECO:0000313" key="1">
    <source>
        <dbReference type="EMBL" id="PQJ28783.1"/>
    </source>
</evidence>
<proteinExistence type="predicted"/>
<sequence>RPCGIGYLAPLGSRRALSFWQITPAFVSFESLSGIKIFFHCALRGASQRINSTKPNPYSHQKNLRLCGSARGFEFISRAEPHSKT</sequence>
<feature type="non-terminal residue" evidence="1">
    <location>
        <position position="1"/>
    </location>
</feature>
<gene>
    <name evidence="1" type="ORF">BSZ32_09940</name>
</gene>
<evidence type="ECO:0000313" key="2">
    <source>
        <dbReference type="Proteomes" id="UP000239907"/>
    </source>
</evidence>
<name>A0A2S7U3Q2_9BACT</name>
<accession>A0A2S7U3Q2</accession>
<dbReference type="Proteomes" id="UP000239907">
    <property type="component" value="Unassembled WGS sequence"/>
</dbReference>
<dbReference type="EMBL" id="MQWA01000001">
    <property type="protein sequence ID" value="PQJ28783.1"/>
    <property type="molecule type" value="Genomic_DNA"/>
</dbReference>
<dbReference type="AlphaFoldDB" id="A0A2S7U3Q2"/>
<comment type="caution">
    <text evidence="1">The sequence shown here is derived from an EMBL/GenBank/DDBJ whole genome shotgun (WGS) entry which is preliminary data.</text>
</comment>
<keyword evidence="2" id="KW-1185">Reference proteome</keyword>
<protein>
    <submittedName>
        <fullName evidence="1">Uncharacterized protein</fullName>
    </submittedName>
</protein>